<dbReference type="Proteomes" id="UP000583496">
    <property type="component" value="Unassembled WGS sequence"/>
</dbReference>
<dbReference type="InterPro" id="IPR011989">
    <property type="entry name" value="ARM-like"/>
</dbReference>
<proteinExistence type="predicted"/>
<reference evidence="2 3" key="1">
    <citation type="submission" date="2019-09" db="EMBL/GenBank/DDBJ databases">
        <title>Bird 10,000 Genomes (B10K) Project - Family phase.</title>
        <authorList>
            <person name="Zhang G."/>
        </authorList>
    </citation>
    <scope>NUCLEOTIDE SEQUENCE [LARGE SCALE GENOMIC DNA]</scope>
    <source>
        <strain evidence="2">B10K-DU-002-71</strain>
        <tissue evidence="2">Muscle</tissue>
    </source>
</reference>
<evidence type="ECO:0000313" key="3">
    <source>
        <dbReference type="Proteomes" id="UP000583496"/>
    </source>
</evidence>
<dbReference type="InterPro" id="IPR016024">
    <property type="entry name" value="ARM-type_fold"/>
</dbReference>
<comment type="caution">
    <text evidence="2">The sequence shown here is derived from an EMBL/GenBank/DDBJ whole genome shotgun (WGS) entry which is preliminary data.</text>
</comment>
<dbReference type="SUPFAM" id="SSF48371">
    <property type="entry name" value="ARM repeat"/>
    <property type="match status" value="1"/>
</dbReference>
<dbReference type="EMBL" id="VYZT01048613">
    <property type="protein sequence ID" value="NXS35304.1"/>
    <property type="molecule type" value="Genomic_DNA"/>
</dbReference>
<name>A0A7L2TRK7_POMRU</name>
<dbReference type="GO" id="GO:0072542">
    <property type="term" value="F:protein phosphatase activator activity"/>
    <property type="evidence" value="ECO:0007669"/>
    <property type="project" value="TreeGrafter"/>
</dbReference>
<dbReference type="OrthoDB" id="27483at2759"/>
<dbReference type="AlphaFoldDB" id="A0A7L2TRK7"/>
<dbReference type="InterPro" id="IPR006887">
    <property type="entry name" value="P4R3-like_central_dom"/>
</dbReference>
<accession>A0A7L2TRK7</accession>
<organism evidence="2 3">
    <name type="scientific">Pomatostomus ruficeps</name>
    <name type="common">Chestnut-crowned babbler</name>
    <dbReference type="NCBI Taxonomy" id="9176"/>
    <lineage>
        <taxon>Eukaryota</taxon>
        <taxon>Metazoa</taxon>
        <taxon>Chordata</taxon>
        <taxon>Craniata</taxon>
        <taxon>Vertebrata</taxon>
        <taxon>Euteleostomi</taxon>
        <taxon>Archelosauria</taxon>
        <taxon>Archosauria</taxon>
        <taxon>Dinosauria</taxon>
        <taxon>Saurischia</taxon>
        <taxon>Theropoda</taxon>
        <taxon>Coelurosauria</taxon>
        <taxon>Aves</taxon>
        <taxon>Neognathae</taxon>
        <taxon>Neoaves</taxon>
        <taxon>Telluraves</taxon>
        <taxon>Australaves</taxon>
        <taxon>Passeriformes</taxon>
        <taxon>Sylvioidea</taxon>
        <taxon>Timaliidae</taxon>
        <taxon>Pomatostomus</taxon>
    </lineage>
</organism>
<feature type="domain" description="Serine/threonine-protein phosphatase 4 regulatory subunit 3-like central" evidence="1">
    <location>
        <begin position="16"/>
        <end position="526"/>
    </location>
</feature>
<evidence type="ECO:0000313" key="2">
    <source>
        <dbReference type="EMBL" id="NXS35304.1"/>
    </source>
</evidence>
<dbReference type="Gene3D" id="1.25.10.10">
    <property type="entry name" value="Leucine-rich Repeat Variant"/>
    <property type="match status" value="1"/>
</dbReference>
<protein>
    <submittedName>
        <fullName evidence="2">P4R3B phosphatase</fullName>
    </submittedName>
</protein>
<dbReference type="Pfam" id="PF04802">
    <property type="entry name" value="PP4R3"/>
    <property type="match status" value="1"/>
</dbReference>
<dbReference type="GO" id="GO:0030289">
    <property type="term" value="C:protein phosphatase 4 complex"/>
    <property type="evidence" value="ECO:0007669"/>
    <property type="project" value="TreeGrafter"/>
</dbReference>
<dbReference type="GO" id="GO:0006974">
    <property type="term" value="P:DNA damage response"/>
    <property type="evidence" value="ECO:0007669"/>
    <property type="project" value="TreeGrafter"/>
</dbReference>
<feature type="non-terminal residue" evidence="2">
    <location>
        <position position="1"/>
    </location>
</feature>
<dbReference type="GO" id="GO:0005654">
    <property type="term" value="C:nucleoplasm"/>
    <property type="evidence" value="ECO:0007669"/>
    <property type="project" value="TreeGrafter"/>
</dbReference>
<sequence>SRLMRLPTCDLPRLGKIADLVTSARLSRICKERLVWALKDKDYIPKLLELFQVCENTENTEGLRLLFDIMRGILYLDKAILFEVMFSDECILGVVGCLEYNPGSAHPGLHREFLTKIANLQEVFPIRDPELRQKIRMIFRAQYIQEIILPNLPDFEEGFLSNLNSFINSMKQEILRGLQKEDEFLSSVFAQLTDEATADEKRCQLMKFLREFCAFSLTSPEKRDEFLQTLAKLRIFPTLEILMGVDDLQVRSAAADILSYLTVFSPATVYEFLIQEAQQSQNDTQLLTVLFKQLIHSPSHEFGENNQLMEILRALLDPDKMLATASYLDVFGFLDVFYDRYINVLTAPLPADTSEKYCDIGNDNFNYFPFEGPYSIDFLADKYQTAEILASVLQLLSFCVERHKYHMRVYVLNKDLLRRILMFLKSKHKFLALCALRFMRRIIGLKDEFYNRYITLGNLFEPVVNALLDHSDRCNAFKSALMELFEFIRTEDIQFLIAHIVENFSDALESLKHIHTFQGLKTKYEQEKDRQNQKVN</sequence>
<evidence type="ECO:0000259" key="1">
    <source>
        <dbReference type="Pfam" id="PF04802"/>
    </source>
</evidence>
<dbReference type="PANTHER" id="PTHR23318">
    <property type="entry name" value="ATP SYNTHASE GAMMA-RELATED"/>
    <property type="match status" value="1"/>
</dbReference>
<dbReference type="PANTHER" id="PTHR23318:SF18">
    <property type="entry name" value="SERINE_THREONINE-PROTEIN PHOSPHATASE 4 REGULATORY SUBUNIT 3B"/>
    <property type="match status" value="1"/>
</dbReference>
<gene>
    <name evidence="2" type="primary">Ppp4r3b</name>
    <name evidence="2" type="ORF">POSRUF_R12254</name>
</gene>
<feature type="non-terminal residue" evidence="2">
    <location>
        <position position="536"/>
    </location>
</feature>
<dbReference type="InterPro" id="IPR051137">
    <property type="entry name" value="PP4R3-like"/>
</dbReference>
<keyword evidence="3" id="KW-1185">Reference proteome</keyword>